<dbReference type="EMBL" id="FO082872">
    <property type="protein sequence ID" value="CCF73831.1"/>
    <property type="molecule type" value="Genomic_DNA"/>
</dbReference>
<evidence type="ECO:0000256" key="1">
    <source>
        <dbReference type="SAM" id="MobiDB-lite"/>
    </source>
</evidence>
<dbReference type="GeneID" id="24424461"/>
<protein>
    <submittedName>
        <fullName evidence="2">Uncharacterized protein</fullName>
    </submittedName>
</protein>
<dbReference type="AlphaFoldDB" id="I7IGG7"/>
<evidence type="ECO:0000313" key="3">
    <source>
        <dbReference type="Proteomes" id="UP000002899"/>
    </source>
</evidence>
<feature type="compositionally biased region" description="Polar residues" evidence="1">
    <location>
        <begin position="139"/>
        <end position="148"/>
    </location>
</feature>
<accession>I7IGG7</accession>
<gene>
    <name evidence="2" type="ORF">BMR1_02g03395</name>
</gene>
<evidence type="ECO:0000313" key="2">
    <source>
        <dbReference type="EMBL" id="CCF73831.1"/>
    </source>
</evidence>
<reference evidence="2 3" key="3">
    <citation type="journal article" date="2016" name="Sci. Rep.">
        <title>Genome-wide diversity and gene expression profiling of Babesia microti isolates identify polymorphic genes that mediate host-pathogen interactions.</title>
        <authorList>
            <person name="Silva J.C."/>
            <person name="Cornillot E."/>
            <person name="McCracken C."/>
            <person name="Usmani-Brown S."/>
            <person name="Dwivedi A."/>
            <person name="Ifeonu O.O."/>
            <person name="Crabtree J."/>
            <person name="Gotia H.T."/>
            <person name="Virji A.Z."/>
            <person name="Reynes C."/>
            <person name="Colinge J."/>
            <person name="Kumar V."/>
            <person name="Lawres L."/>
            <person name="Pazzi J.E."/>
            <person name="Pablo J.V."/>
            <person name="Hung C."/>
            <person name="Brancato J."/>
            <person name="Kumari P."/>
            <person name="Orvis J."/>
            <person name="Tretina K."/>
            <person name="Chibucos M."/>
            <person name="Ott S."/>
            <person name="Sadzewicz L."/>
            <person name="Sengamalay N."/>
            <person name="Shetty A.C."/>
            <person name="Su Q."/>
            <person name="Tallon L."/>
            <person name="Fraser C.M."/>
            <person name="Frutos R."/>
            <person name="Molina D.M."/>
            <person name="Krause P.J."/>
            <person name="Ben Mamoun C."/>
        </authorList>
    </citation>
    <scope>NUCLEOTIDE SEQUENCE [LARGE SCALE GENOMIC DNA]</scope>
    <source>
        <strain evidence="2 3">RI</strain>
    </source>
</reference>
<dbReference type="RefSeq" id="XP_012648440.1">
    <property type="nucleotide sequence ID" value="XM_012792986.1"/>
</dbReference>
<reference evidence="2 3" key="2">
    <citation type="journal article" date="2013" name="PLoS ONE">
        <title>Whole genome mapping and re-organization of the nuclear and mitochondrial genomes of Babesia microti isolates.</title>
        <authorList>
            <person name="Cornillot E."/>
            <person name="Dassouli A."/>
            <person name="Garg A."/>
            <person name="Pachikara N."/>
            <person name="Randazzo S."/>
            <person name="Depoix D."/>
            <person name="Carcy B."/>
            <person name="Delbecq S."/>
            <person name="Frutos R."/>
            <person name="Silva J.C."/>
            <person name="Sutton R."/>
            <person name="Krause P.J."/>
            <person name="Mamoun C.B."/>
        </authorList>
    </citation>
    <scope>NUCLEOTIDE SEQUENCE [LARGE SCALE GENOMIC DNA]</scope>
    <source>
        <strain evidence="2 3">RI</strain>
    </source>
</reference>
<dbReference type="KEGG" id="bmic:BMR1_02g03395"/>
<keyword evidence="3" id="KW-1185">Reference proteome</keyword>
<dbReference type="Proteomes" id="UP000002899">
    <property type="component" value="Chromosome II"/>
</dbReference>
<dbReference type="OrthoDB" id="364557at2759"/>
<sequence length="395" mass="45214">MTAYIPGLLERLSAPIVSSRLDDDDLAYLGKYESEISDSDNLQNIYSNDTIVALGDLDAKYKQQTYLSSLNSHIVDQDAQIAFYPVKYTNKIIRNDSNLTYRRTTSSLSNPLVNYIQKSQHDTPDPVDSNIQNSSSEQYAITTASSGSDKSKRLSHDNSKTDHDIHDKSGVVTANNHSTDRFQNAGDLVWQPGFTRQLGTKGRRVLLDLIRKVYRGNPEYFKNILALKNPPTSISNLPFCNVTMLWELANDFGVFDQAIQIHYAHGKPGYPANYHNTANYGCNKTRKTNSGKSKKNKFYNYDYEAYDEYYEDEYISSFSNGRTSRGRKIVQPKRFDDYDHLLDSNYQVEYGYCSNRHLNKDGNTILYYKNKSHDYVNLGELKGHKIERFTSQLIC</sequence>
<feature type="region of interest" description="Disordered" evidence="1">
    <location>
        <begin position="139"/>
        <end position="172"/>
    </location>
</feature>
<feature type="compositionally biased region" description="Basic and acidic residues" evidence="1">
    <location>
        <begin position="149"/>
        <end position="169"/>
    </location>
</feature>
<organism evidence="2 3">
    <name type="scientific">Babesia microti (strain RI)</name>
    <dbReference type="NCBI Taxonomy" id="1133968"/>
    <lineage>
        <taxon>Eukaryota</taxon>
        <taxon>Sar</taxon>
        <taxon>Alveolata</taxon>
        <taxon>Apicomplexa</taxon>
        <taxon>Aconoidasida</taxon>
        <taxon>Piroplasmida</taxon>
        <taxon>Babesiidae</taxon>
        <taxon>Babesia</taxon>
    </lineage>
</organism>
<dbReference type="VEuPathDB" id="PiroplasmaDB:BMR1_02g03395"/>
<reference evidence="2 3" key="1">
    <citation type="journal article" date="2012" name="Nucleic Acids Res.">
        <title>Sequencing of the smallest Apicomplexan genome from the human pathogen Babesia microti.</title>
        <authorList>
            <person name="Cornillot E."/>
            <person name="Hadj-Kaddour K."/>
            <person name="Dassouli A."/>
            <person name="Noel B."/>
            <person name="Ranwez V."/>
            <person name="Vacherie B."/>
            <person name="Augagneur Y."/>
            <person name="Bres V."/>
            <person name="Duclos A."/>
            <person name="Randazzo S."/>
            <person name="Carcy B."/>
            <person name="Debierre-Grockiego F."/>
            <person name="Delbecq S."/>
            <person name="Moubri-Menage K."/>
            <person name="Shams-Eldin H."/>
            <person name="Usmani-Brown S."/>
            <person name="Bringaud F."/>
            <person name="Wincker P."/>
            <person name="Vivares C.P."/>
            <person name="Schwarz R.T."/>
            <person name="Schetters T.P."/>
            <person name="Krause P.J."/>
            <person name="Gorenflot A."/>
            <person name="Berry V."/>
            <person name="Barbe V."/>
            <person name="Ben Mamoun C."/>
        </authorList>
    </citation>
    <scope>NUCLEOTIDE SEQUENCE [LARGE SCALE GENOMIC DNA]</scope>
    <source>
        <strain evidence="2 3">RI</strain>
    </source>
</reference>
<proteinExistence type="predicted"/>
<name>I7IGG7_BABMR</name>